<accession>A0A6I4IDI6</accession>
<keyword evidence="2" id="KW-0472">Membrane</keyword>
<comment type="subcellular location">
    <subcellularLocation>
        <location evidence="1">Membrane</location>
    </subcellularLocation>
</comment>
<dbReference type="Pfam" id="PF01103">
    <property type="entry name" value="Omp85"/>
    <property type="match status" value="1"/>
</dbReference>
<evidence type="ECO:0000256" key="2">
    <source>
        <dbReference type="ARBA" id="ARBA00023136"/>
    </source>
</evidence>
<dbReference type="InterPro" id="IPR000184">
    <property type="entry name" value="Bac_surfAg_D15"/>
</dbReference>
<keyword evidence="6" id="KW-1185">Reference proteome</keyword>
<dbReference type="Proteomes" id="UP000434850">
    <property type="component" value="Unassembled WGS sequence"/>
</dbReference>
<dbReference type="Gene3D" id="2.40.160.50">
    <property type="entry name" value="membrane protein fhac: a member of the omp85/tpsb transporter family"/>
    <property type="match status" value="1"/>
</dbReference>
<comment type="caution">
    <text evidence="5">The sequence shown here is derived from an EMBL/GenBank/DDBJ whole genome shotgun (WGS) entry which is preliminary data.</text>
</comment>
<keyword evidence="3" id="KW-0732">Signal</keyword>
<dbReference type="OrthoDB" id="621220at2"/>
<evidence type="ECO:0000313" key="5">
    <source>
        <dbReference type="EMBL" id="MVN93067.1"/>
    </source>
</evidence>
<evidence type="ECO:0000256" key="1">
    <source>
        <dbReference type="ARBA" id="ARBA00004370"/>
    </source>
</evidence>
<dbReference type="RefSeq" id="WP_157543384.1">
    <property type="nucleotide sequence ID" value="NZ_WQLA01000008.1"/>
</dbReference>
<organism evidence="5 6">
    <name type="scientific">Mucilaginibacter aquatilis</name>
    <dbReference type="NCBI Taxonomy" id="1517760"/>
    <lineage>
        <taxon>Bacteria</taxon>
        <taxon>Pseudomonadati</taxon>
        <taxon>Bacteroidota</taxon>
        <taxon>Sphingobacteriia</taxon>
        <taxon>Sphingobacteriales</taxon>
        <taxon>Sphingobacteriaceae</taxon>
        <taxon>Mucilaginibacter</taxon>
    </lineage>
</organism>
<evidence type="ECO:0000313" key="6">
    <source>
        <dbReference type="Proteomes" id="UP000434850"/>
    </source>
</evidence>
<feature type="signal peptide" evidence="3">
    <location>
        <begin position="1"/>
        <end position="21"/>
    </location>
</feature>
<proteinExistence type="predicted"/>
<dbReference type="AlphaFoldDB" id="A0A6I4IDI6"/>
<feature type="domain" description="Bacterial surface antigen (D15)" evidence="4">
    <location>
        <begin position="168"/>
        <end position="283"/>
    </location>
</feature>
<gene>
    <name evidence="5" type="ORF">GO816_18190</name>
</gene>
<dbReference type="EMBL" id="WQLA01000008">
    <property type="protein sequence ID" value="MVN93067.1"/>
    <property type="molecule type" value="Genomic_DNA"/>
</dbReference>
<evidence type="ECO:0000259" key="4">
    <source>
        <dbReference type="Pfam" id="PF01103"/>
    </source>
</evidence>
<reference evidence="5 6" key="1">
    <citation type="submission" date="2019-12" db="EMBL/GenBank/DDBJ databases">
        <title>Mucilaginibacter sp. HME9299 genome sequencing and assembly.</title>
        <authorList>
            <person name="Kang H."/>
            <person name="Kim H."/>
            <person name="Joh K."/>
        </authorList>
    </citation>
    <scope>NUCLEOTIDE SEQUENCE [LARGE SCALE GENOMIC DNA]</scope>
    <source>
        <strain evidence="5 6">HME9299</strain>
    </source>
</reference>
<sequence>MALNKLLILWILLLAPALLVAQDTSTIVSTFKQKNIDTTGQKDLIDVFRTVFKPKTKRNDIKLDQKEDKVYFSFLPTASALPSGGGKMFVTSTTASFYMGNEQTTNISNISFTPYFNLNGRFGLPLRSSVWLNDNKWYIAGDTRFLVYPQDTWGLGGGTPESARMRVDYKYIRFYQSLLRRIKPYFFAGVGYNLDYHMRIKTNHDAPELDDASGYIFGTAQGQNSFSSGVTLNLLYDTRNNSINPLPGCYANLVYRYNSTLLGSTRPWSSLYADVRKYIALDETKPSRQNTLAFWTYFWTTLDRGTPYLSLPAVGWDFYNTSGRGLEQNRYRGQALWYTEAEYRRSITRNGLLGFVLFANVTTVNEPDTRQFNYFHPAAGGGLRIKVNKASNTNIAIDYGMSKGFSSIRFGLGEAF</sequence>
<feature type="chain" id="PRO_5026020247" evidence="3">
    <location>
        <begin position="22"/>
        <end position="416"/>
    </location>
</feature>
<evidence type="ECO:0000256" key="3">
    <source>
        <dbReference type="SAM" id="SignalP"/>
    </source>
</evidence>
<protein>
    <submittedName>
        <fullName evidence="5">BamA/TamA family outer membrane protein</fullName>
    </submittedName>
</protein>
<dbReference type="GO" id="GO:0019867">
    <property type="term" value="C:outer membrane"/>
    <property type="evidence" value="ECO:0007669"/>
    <property type="project" value="InterPro"/>
</dbReference>
<name>A0A6I4IDI6_9SPHI</name>